<dbReference type="KEGG" id="arac:E0W69_007225"/>
<keyword evidence="1" id="KW-0812">Transmembrane</keyword>
<dbReference type="RefSeq" id="WP_131329349.1">
    <property type="nucleotide sequence ID" value="NZ_CP044016.1"/>
</dbReference>
<feature type="transmembrane region" description="Helical" evidence="1">
    <location>
        <begin position="97"/>
        <end position="115"/>
    </location>
</feature>
<dbReference type="Proteomes" id="UP000292424">
    <property type="component" value="Chromosome"/>
</dbReference>
<reference evidence="2 3" key="1">
    <citation type="submission" date="2019-09" db="EMBL/GenBank/DDBJ databases">
        <title>Complete genome sequence of Arachidicoccus sp. B3-10 isolated from apple orchard soil.</title>
        <authorList>
            <person name="Kim H.S."/>
            <person name="Han K.-I."/>
            <person name="Suh M.K."/>
            <person name="Lee K.C."/>
            <person name="Eom M.K."/>
            <person name="Kim J.-S."/>
            <person name="Kang S.W."/>
            <person name="Sin Y."/>
            <person name="Lee J.-S."/>
        </authorList>
    </citation>
    <scope>NUCLEOTIDE SEQUENCE [LARGE SCALE GENOMIC DNA]</scope>
    <source>
        <strain evidence="2 3">B3-10</strain>
    </source>
</reference>
<keyword evidence="1" id="KW-0472">Membrane</keyword>
<feature type="transmembrane region" description="Helical" evidence="1">
    <location>
        <begin position="42"/>
        <end position="59"/>
    </location>
</feature>
<organism evidence="2 3">
    <name type="scientific">Rhizosphaericola mali</name>
    <dbReference type="NCBI Taxonomy" id="2545455"/>
    <lineage>
        <taxon>Bacteria</taxon>
        <taxon>Pseudomonadati</taxon>
        <taxon>Bacteroidota</taxon>
        <taxon>Chitinophagia</taxon>
        <taxon>Chitinophagales</taxon>
        <taxon>Chitinophagaceae</taxon>
        <taxon>Rhizosphaericola</taxon>
    </lineage>
</organism>
<dbReference type="PANTHER" id="PTHR36974">
    <property type="entry name" value="MEMBRANE PROTEIN-RELATED"/>
    <property type="match status" value="1"/>
</dbReference>
<evidence type="ECO:0000256" key="1">
    <source>
        <dbReference type="SAM" id="Phobius"/>
    </source>
</evidence>
<feature type="transmembrane region" description="Helical" evidence="1">
    <location>
        <begin position="65"/>
        <end position="85"/>
    </location>
</feature>
<keyword evidence="3" id="KW-1185">Reference proteome</keyword>
<evidence type="ECO:0000313" key="2">
    <source>
        <dbReference type="EMBL" id="QES88461.1"/>
    </source>
</evidence>
<dbReference type="EMBL" id="CP044016">
    <property type="protein sequence ID" value="QES88461.1"/>
    <property type="molecule type" value="Genomic_DNA"/>
</dbReference>
<dbReference type="PANTHER" id="PTHR36974:SF1">
    <property type="entry name" value="DOXX FAMILY MEMBRANE PROTEIN"/>
    <property type="match status" value="1"/>
</dbReference>
<feature type="transmembrane region" description="Helical" evidence="1">
    <location>
        <begin position="6"/>
        <end position="22"/>
    </location>
</feature>
<proteinExistence type="predicted"/>
<dbReference type="AlphaFoldDB" id="A0A5P2GA85"/>
<gene>
    <name evidence="2" type="ORF">E0W69_007225</name>
</gene>
<accession>A0A5P2GA85</accession>
<evidence type="ECO:0000313" key="3">
    <source>
        <dbReference type="Proteomes" id="UP000292424"/>
    </source>
</evidence>
<keyword evidence="1" id="KW-1133">Transmembrane helix</keyword>
<name>A0A5P2GA85_9BACT</name>
<dbReference type="OrthoDB" id="327939at2"/>
<protein>
    <submittedName>
        <fullName evidence="2">DoxX family membrane protein</fullName>
    </submittedName>
</protein>
<sequence>MHLPWHQYLFGTLFILAGLNHFRKPRMYIKIIPPIFKNKKMWNILAGVGEIVLGIGMIVPMLSNISAWGIIVLLIAIFPANIYMYTHEEVSMGLSKTLRLIRLPFQFVLIAWAWLYT</sequence>